<gene>
    <name evidence="1" type="ORF">JF887_14370</name>
</gene>
<dbReference type="EMBL" id="JAEKNN010000067">
    <property type="protein sequence ID" value="MBJ7610589.1"/>
    <property type="molecule type" value="Genomic_DNA"/>
</dbReference>
<name>A0A934KHA5_9BACT</name>
<dbReference type="AlphaFoldDB" id="A0A934KHA5"/>
<reference evidence="1 2" key="1">
    <citation type="submission" date="2020-10" db="EMBL/GenBank/DDBJ databases">
        <title>Ca. Dormibacterota MAGs.</title>
        <authorList>
            <person name="Montgomery K."/>
        </authorList>
    </citation>
    <scope>NUCLEOTIDE SEQUENCE [LARGE SCALE GENOMIC DNA]</scope>
    <source>
        <strain evidence="1">Mitchell_Peninsula_5</strain>
    </source>
</reference>
<dbReference type="Proteomes" id="UP000614410">
    <property type="component" value="Unassembled WGS sequence"/>
</dbReference>
<organism evidence="1 2">
    <name type="scientific">Candidatus Amunia macphersoniae</name>
    <dbReference type="NCBI Taxonomy" id="3127014"/>
    <lineage>
        <taxon>Bacteria</taxon>
        <taxon>Bacillati</taxon>
        <taxon>Candidatus Dormiibacterota</taxon>
        <taxon>Candidatus Dormibacteria</taxon>
        <taxon>Candidatus Aeolococcales</taxon>
        <taxon>Candidatus Aeolococcaceae</taxon>
        <taxon>Candidatus Amunia</taxon>
    </lineage>
</organism>
<evidence type="ECO:0000313" key="2">
    <source>
        <dbReference type="Proteomes" id="UP000614410"/>
    </source>
</evidence>
<comment type="caution">
    <text evidence="1">The sequence shown here is derived from an EMBL/GenBank/DDBJ whole genome shotgun (WGS) entry which is preliminary data.</text>
</comment>
<proteinExistence type="predicted"/>
<evidence type="ECO:0000313" key="1">
    <source>
        <dbReference type="EMBL" id="MBJ7610589.1"/>
    </source>
</evidence>
<sequence length="170" mass="17979">MRSPGSMPLLLADALHRNGLLHGTRLPAAATAALALGADSTTLRRLAGLDLEPFDAQEAVELLRTAMTEMEIERLTDVDAVHWSAWYLGSKVLNGTLPPRGATGDFARLAVAADYPDEPRQLMRLYGLEDAWNPGILGSSATGEVLAAVQELMESCPAEVASAAVTLAEA</sequence>
<accession>A0A934KHA5</accession>
<protein>
    <submittedName>
        <fullName evidence="1">Uncharacterized protein</fullName>
    </submittedName>
</protein>